<accession>F1YMT7</accession>
<evidence type="ECO:0000256" key="4">
    <source>
        <dbReference type="ARBA" id="ARBA00023125"/>
    </source>
</evidence>
<dbReference type="PANTHER" id="PTHR30363">
    <property type="entry name" value="HTH-TYPE TRANSCRIPTIONAL REGULATOR SRLR-RELATED"/>
    <property type="match status" value="1"/>
</dbReference>
<dbReference type="OrthoDB" id="7688673at2"/>
<dbReference type="InterPro" id="IPR050313">
    <property type="entry name" value="Carb_Metab_HTH_regulators"/>
</dbReference>
<dbReference type="AlphaFoldDB" id="F1YMT7"/>
<evidence type="ECO:0000259" key="7">
    <source>
        <dbReference type="PROSITE" id="PS51000"/>
    </source>
</evidence>
<evidence type="ECO:0000256" key="1">
    <source>
        <dbReference type="ARBA" id="ARBA00021390"/>
    </source>
</evidence>
<dbReference type="Gene3D" id="1.10.10.10">
    <property type="entry name" value="Winged helix-like DNA-binding domain superfamily/Winged helix DNA-binding domain"/>
    <property type="match status" value="1"/>
</dbReference>
<dbReference type="STRING" id="644548.SCNU_16164"/>
<evidence type="ECO:0000256" key="5">
    <source>
        <dbReference type="ARBA" id="ARBA00023163"/>
    </source>
</evidence>
<evidence type="ECO:0000256" key="3">
    <source>
        <dbReference type="ARBA" id="ARBA00023015"/>
    </source>
</evidence>
<dbReference type="RefSeq" id="WP_009680429.1">
    <property type="nucleotide sequence ID" value="NZ_AEUD01000015.1"/>
</dbReference>
<protein>
    <recommendedName>
        <fullName evidence="1">Lactose phosphotransferase system repressor</fullName>
    </recommendedName>
</protein>
<dbReference type="InterPro" id="IPR001034">
    <property type="entry name" value="DeoR_HTH"/>
</dbReference>
<dbReference type="GO" id="GO:0003700">
    <property type="term" value="F:DNA-binding transcription factor activity"/>
    <property type="evidence" value="ECO:0007669"/>
    <property type="project" value="InterPro"/>
</dbReference>
<dbReference type="PRINTS" id="PR00037">
    <property type="entry name" value="HTHLACR"/>
</dbReference>
<dbReference type="EMBL" id="AEUD01000015">
    <property type="protein sequence ID" value="EGD54022.1"/>
    <property type="molecule type" value="Genomic_DNA"/>
</dbReference>
<organism evidence="8 9">
    <name type="scientific">Gordonia neofelifaecis NRRL B-59395</name>
    <dbReference type="NCBI Taxonomy" id="644548"/>
    <lineage>
        <taxon>Bacteria</taxon>
        <taxon>Bacillati</taxon>
        <taxon>Actinomycetota</taxon>
        <taxon>Actinomycetes</taxon>
        <taxon>Mycobacteriales</taxon>
        <taxon>Gordoniaceae</taxon>
        <taxon>Gordonia</taxon>
    </lineage>
</organism>
<feature type="domain" description="HTH deoR-type" evidence="7">
    <location>
        <begin position="3"/>
        <end position="58"/>
    </location>
</feature>
<dbReference type="PROSITE" id="PS51000">
    <property type="entry name" value="HTH_DEOR_2"/>
    <property type="match status" value="1"/>
</dbReference>
<reference evidence="8 9" key="1">
    <citation type="journal article" date="2011" name="J. Bacteriol.">
        <title>Draft Genome Sequence of Gordonia neofelifaecis NRRL B-59395, a Cholesterol-Degrading Actinomycete.</title>
        <authorList>
            <person name="Ge F."/>
            <person name="Li W."/>
            <person name="Chen G."/>
            <person name="Liu Y."/>
            <person name="Zhang G."/>
            <person name="Yong B."/>
            <person name="Wang Q."/>
            <person name="Wang N."/>
            <person name="Huang Z."/>
            <person name="Li W."/>
            <person name="Wang J."/>
            <person name="Wu C."/>
            <person name="Xie Q."/>
            <person name="Liu G."/>
        </authorList>
    </citation>
    <scope>NUCLEOTIDE SEQUENCE [LARGE SCALE GENOMIC DNA]</scope>
    <source>
        <strain evidence="8 9">NRRL B-59395</strain>
    </source>
</reference>
<dbReference type="SMART" id="SM00420">
    <property type="entry name" value="HTH_DEOR"/>
    <property type="match status" value="1"/>
</dbReference>
<dbReference type="PROSITE" id="PS00894">
    <property type="entry name" value="HTH_DEOR_1"/>
    <property type="match status" value="1"/>
</dbReference>
<gene>
    <name evidence="8" type="ORF">SCNU_16164</name>
</gene>
<keyword evidence="5" id="KW-0804">Transcription</keyword>
<dbReference type="eggNOG" id="COG1349">
    <property type="taxonomic scope" value="Bacteria"/>
</dbReference>
<dbReference type="InterPro" id="IPR036390">
    <property type="entry name" value="WH_DNA-bd_sf"/>
</dbReference>
<dbReference type="InterPro" id="IPR036388">
    <property type="entry name" value="WH-like_DNA-bd_sf"/>
</dbReference>
<dbReference type="SUPFAM" id="SSF100950">
    <property type="entry name" value="NagB/RpiA/CoA transferase-like"/>
    <property type="match status" value="1"/>
</dbReference>
<keyword evidence="9" id="KW-1185">Reference proteome</keyword>
<sequence length="256" mass="26643">MYAEERQSAIATEVRSRGRVSVADLAARFSVTGETVRRDLAILQRSGHLVRVHGGAVRHDVAAVVDEPDLVVREETHRAEKIAIGAAAVAFLPADGGSVLIDAGTTTLQLALAIHADTRLSYVTNSVQIAGVVADLPGAGVLLTGGRLRPKTGAAVGSEAVDMLGRVRASVGFLGTNGLSVAHGLSTPDPDEAATKRAMLAACATTIVLADSSKINREELMSFGGLDDFDVLITDGGIDRGFADELRAREIEVVIA</sequence>
<evidence type="ECO:0000256" key="6">
    <source>
        <dbReference type="ARBA" id="ARBA00024937"/>
    </source>
</evidence>
<comment type="caution">
    <text evidence="8">The sequence shown here is derived from an EMBL/GenBank/DDBJ whole genome shotgun (WGS) entry which is preliminary data.</text>
</comment>
<evidence type="ECO:0000313" key="8">
    <source>
        <dbReference type="EMBL" id="EGD54022.1"/>
    </source>
</evidence>
<comment type="function">
    <text evidence="6">Repressor of the lactose catabolism operon. Galactose-6-phosphate is the inducer.</text>
</comment>
<evidence type="ECO:0000256" key="2">
    <source>
        <dbReference type="ARBA" id="ARBA00022491"/>
    </source>
</evidence>
<dbReference type="InterPro" id="IPR018356">
    <property type="entry name" value="Tscrpt_reg_HTH_DeoR_CS"/>
</dbReference>
<dbReference type="SUPFAM" id="SSF46785">
    <property type="entry name" value="Winged helix' DNA-binding domain"/>
    <property type="match status" value="1"/>
</dbReference>
<dbReference type="InterPro" id="IPR037171">
    <property type="entry name" value="NagB/RpiA_transferase-like"/>
</dbReference>
<keyword evidence="4" id="KW-0238">DNA-binding</keyword>
<name>F1YMT7_9ACTN</name>
<dbReference type="GO" id="GO:0003677">
    <property type="term" value="F:DNA binding"/>
    <property type="evidence" value="ECO:0007669"/>
    <property type="project" value="UniProtKB-KW"/>
</dbReference>
<dbReference type="Pfam" id="PF08220">
    <property type="entry name" value="HTH_DeoR"/>
    <property type="match status" value="1"/>
</dbReference>
<evidence type="ECO:0000313" key="9">
    <source>
        <dbReference type="Proteomes" id="UP000035065"/>
    </source>
</evidence>
<keyword evidence="2" id="KW-0678">Repressor</keyword>
<dbReference type="SMART" id="SM01134">
    <property type="entry name" value="DeoRC"/>
    <property type="match status" value="1"/>
</dbReference>
<keyword evidence="3" id="KW-0805">Transcription regulation</keyword>
<dbReference type="InterPro" id="IPR014036">
    <property type="entry name" value="DeoR-like_C"/>
</dbReference>
<dbReference type="Pfam" id="PF00455">
    <property type="entry name" value="DeoRC"/>
    <property type="match status" value="1"/>
</dbReference>
<proteinExistence type="predicted"/>
<dbReference type="Proteomes" id="UP000035065">
    <property type="component" value="Unassembled WGS sequence"/>
</dbReference>
<dbReference type="PANTHER" id="PTHR30363:SF4">
    <property type="entry name" value="GLYCEROL-3-PHOSPHATE REGULON REPRESSOR"/>
    <property type="match status" value="1"/>
</dbReference>